<dbReference type="AlphaFoldDB" id="A0A284VIN5"/>
<dbReference type="SMART" id="SM00670">
    <property type="entry name" value="PINc"/>
    <property type="match status" value="1"/>
</dbReference>
<proteinExistence type="inferred from homology"/>
<evidence type="ECO:0000259" key="4">
    <source>
        <dbReference type="SMART" id="SM00670"/>
    </source>
</evidence>
<feature type="domain" description="AAA+ ATPase" evidence="3">
    <location>
        <begin position="263"/>
        <end position="398"/>
    </location>
</feature>
<keyword evidence="2" id="KW-0694">RNA-binding</keyword>
<dbReference type="GO" id="GO:0003723">
    <property type="term" value="F:RNA binding"/>
    <property type="evidence" value="ECO:0007669"/>
    <property type="project" value="UniProtKB-UniRule"/>
</dbReference>
<dbReference type="SUPFAM" id="SSF52540">
    <property type="entry name" value="P-loop containing nucleoside triphosphate hydrolases"/>
    <property type="match status" value="1"/>
</dbReference>
<protein>
    <recommendedName>
        <fullName evidence="7">ATPase</fullName>
    </recommendedName>
</protein>
<reference evidence="6" key="1">
    <citation type="submission" date="2017-06" db="EMBL/GenBank/DDBJ databases">
        <authorList>
            <person name="Cremers G."/>
        </authorList>
    </citation>
    <scope>NUCLEOTIDE SEQUENCE [LARGE SCALE GENOMIC DNA]</scope>
</reference>
<dbReference type="Gene3D" id="3.40.50.1010">
    <property type="entry name" value="5'-nuclease"/>
    <property type="match status" value="1"/>
</dbReference>
<evidence type="ECO:0000259" key="3">
    <source>
        <dbReference type="SMART" id="SM00382"/>
    </source>
</evidence>
<dbReference type="SUPFAM" id="SSF88723">
    <property type="entry name" value="PIN domain-like"/>
    <property type="match status" value="1"/>
</dbReference>
<dbReference type="PANTHER" id="PTHR11603:SF147">
    <property type="entry name" value="MEMBRANE PROTEIN"/>
    <property type="match status" value="1"/>
</dbReference>
<dbReference type="PROSITE" id="PS50084">
    <property type="entry name" value="KH_TYPE_1"/>
    <property type="match status" value="1"/>
</dbReference>
<dbReference type="SMART" id="SM00382">
    <property type="entry name" value="AAA"/>
    <property type="match status" value="1"/>
</dbReference>
<dbReference type="InterPro" id="IPR029060">
    <property type="entry name" value="PIN-like_dom_sf"/>
</dbReference>
<dbReference type="Proteomes" id="UP000218615">
    <property type="component" value="Unassembled WGS sequence"/>
</dbReference>
<accession>A0A284VIN5</accession>
<dbReference type="Pfam" id="PF01850">
    <property type="entry name" value="PIN"/>
    <property type="match status" value="1"/>
</dbReference>
<dbReference type="OrthoDB" id="7146at2157"/>
<dbReference type="InterPro" id="IPR002716">
    <property type="entry name" value="PIN_dom"/>
</dbReference>
<dbReference type="Pfam" id="PF00437">
    <property type="entry name" value="T2SSE"/>
    <property type="match status" value="1"/>
</dbReference>
<dbReference type="EMBL" id="FZMP01000009">
    <property type="protein sequence ID" value="SNQ59110.1"/>
    <property type="molecule type" value="Genomic_DNA"/>
</dbReference>
<sequence length="615" mass="68444">MTEELCIVPDTSVIIDGRITAKLKEGEYRQATVIIPEALVSELEAQANRGREIGFKGLEELKELSEMAKRGEIRLEYQGKRPSPEQVKLAATGEIDSMIRAVAVENKAIFITSDKVQAEVARAKGLDVEYLYPRVEELKPLHIAEFFTDDTLSVHLKVNVPPMAKRGTIGNQKLVKIRDEVCTDTELHAIVRELIERAKRDPDSFLEMDFTGATVFQIGSMRIAAAQPPFSDGMEITAVRPIAVVRLEDYRLSKELKSRIIERQRGILVAGPPGAGKSTFAAGVAEFLHDKGFIVKTMESPRDLQVRDAITQYGPLERDMEKTADIMLLVRPDYTIYDEVRKTKDFYVFADMRMAGVGMIGVVHATRAVDAIQRLIGRVELGIIPQVVDTVVFIEKGEISKVYDIGFTVKVPHGMIEQDLSRPVITVTDFETRKVEYEIYTYGEQVVVMPVGEVAAKRPGIWDLGAAAVQRELQKYTRDAIEIEVVSDSSATVYMNEEDIPNVIGRGGKNIDQIEKKLGIHLEIRERREGKKKEKKAGKSEVSGFIPAVESTKKYAVLTVAGLAGETVDVYSGEDYLFTATVGRKGDVKIGKDTDAAYRIMENPSIVTMRRSAKS</sequence>
<dbReference type="InterPro" id="IPR052041">
    <property type="entry name" value="Nucleic_acid_metab_PIN/TRAM"/>
</dbReference>
<dbReference type="InterPro" id="IPR027417">
    <property type="entry name" value="P-loop_NTPase"/>
</dbReference>
<dbReference type="Gene3D" id="3.30.300.20">
    <property type="match status" value="1"/>
</dbReference>
<dbReference type="InterPro" id="IPR015946">
    <property type="entry name" value="KH_dom-like_a/b"/>
</dbReference>
<dbReference type="NCBIfam" id="NF010335">
    <property type="entry name" value="PRK13764.1"/>
    <property type="match status" value="1"/>
</dbReference>
<dbReference type="STRING" id="1392998.ANME2D_00620"/>
<organism evidence="5 6">
    <name type="scientific">Candidatus Methanoperedens nitratireducens</name>
    <dbReference type="NCBI Taxonomy" id="1392998"/>
    <lineage>
        <taxon>Archaea</taxon>
        <taxon>Methanobacteriati</taxon>
        <taxon>Methanobacteriota</taxon>
        <taxon>Stenosarchaea group</taxon>
        <taxon>Methanomicrobia</taxon>
        <taxon>Methanosarcinales</taxon>
        <taxon>ANME-2 cluster</taxon>
        <taxon>Candidatus Methanoperedentaceae</taxon>
        <taxon>Candidatus Methanoperedens</taxon>
    </lineage>
</organism>
<dbReference type="PANTHER" id="PTHR11603">
    <property type="entry name" value="AAA FAMILY ATPASE"/>
    <property type="match status" value="1"/>
</dbReference>
<dbReference type="InterPro" id="IPR009019">
    <property type="entry name" value="KH_sf_prok-type"/>
</dbReference>
<name>A0A284VIN5_9EURY</name>
<evidence type="ECO:0000256" key="2">
    <source>
        <dbReference type="PROSITE-ProRule" id="PRU00117"/>
    </source>
</evidence>
<dbReference type="InterPro" id="IPR003593">
    <property type="entry name" value="AAA+_ATPase"/>
</dbReference>
<feature type="domain" description="PIN" evidence="4">
    <location>
        <begin position="5"/>
        <end position="119"/>
    </location>
</feature>
<dbReference type="InterPro" id="IPR001482">
    <property type="entry name" value="T2SS/T4SS_dom"/>
</dbReference>
<dbReference type="Gene3D" id="3.40.50.300">
    <property type="entry name" value="P-loop containing nucleotide triphosphate hydrolases"/>
    <property type="match status" value="1"/>
</dbReference>
<dbReference type="CDD" id="cd09878">
    <property type="entry name" value="PIN_VapC_VirB11L-ATPase-like"/>
    <property type="match status" value="1"/>
</dbReference>
<evidence type="ECO:0000313" key="6">
    <source>
        <dbReference type="Proteomes" id="UP000218615"/>
    </source>
</evidence>
<evidence type="ECO:0000256" key="1">
    <source>
        <dbReference type="ARBA" id="ARBA00046345"/>
    </source>
</evidence>
<evidence type="ECO:0008006" key="7">
    <source>
        <dbReference type="Google" id="ProtNLM"/>
    </source>
</evidence>
<gene>
    <name evidence="5" type="ORF">MNV_1060048</name>
</gene>
<keyword evidence="6" id="KW-1185">Reference proteome</keyword>
<dbReference type="SUPFAM" id="SSF54814">
    <property type="entry name" value="Prokaryotic type KH domain (KH-domain type II)"/>
    <property type="match status" value="1"/>
</dbReference>
<dbReference type="RefSeq" id="WP_096203532.1">
    <property type="nucleotide sequence ID" value="NZ_FZMP01000009.1"/>
</dbReference>
<comment type="similarity">
    <text evidence="1">In the N-terminal section; belongs to the PINc/VapC protein family.</text>
</comment>
<evidence type="ECO:0000313" key="5">
    <source>
        <dbReference type="EMBL" id="SNQ59110.1"/>
    </source>
</evidence>